<organism evidence="10">
    <name type="scientific">Candidatus Kentrum sp. LPFa</name>
    <dbReference type="NCBI Taxonomy" id="2126335"/>
    <lineage>
        <taxon>Bacteria</taxon>
        <taxon>Pseudomonadati</taxon>
        <taxon>Pseudomonadota</taxon>
        <taxon>Gammaproteobacteria</taxon>
        <taxon>Candidatus Kentrum</taxon>
    </lineage>
</organism>
<dbReference type="GO" id="GO:0006412">
    <property type="term" value="P:translation"/>
    <property type="evidence" value="ECO:0007669"/>
    <property type="project" value="UniProtKB-UniRule"/>
</dbReference>
<dbReference type="NCBIfam" id="TIGR01017">
    <property type="entry name" value="rpsD_bact"/>
    <property type="match status" value="1"/>
</dbReference>
<sequence>MAKYIGPKCRLCRREGEKLFLKGEKCLTGKCPIESRLFPPGQHGQSRRVRARLSDYALQLREKQKMRRIYGVLERQFRLYYKEADRRKGSTGENLLQMLESRLDNVVCRMGFAVSRSESRQLVRHNGIVVNGRKLNIPSYQLRSGDVVAVAERARKQLRVQVAMDMAKQRGIPDWLDVDAKKLEGLFKAKPERSELPAEINEQLVVELYSK</sequence>
<evidence type="ECO:0000259" key="9">
    <source>
        <dbReference type="SMART" id="SM01390"/>
    </source>
</evidence>
<dbReference type="GO" id="GO:0019843">
    <property type="term" value="F:rRNA binding"/>
    <property type="evidence" value="ECO:0007669"/>
    <property type="project" value="UniProtKB-UniRule"/>
</dbReference>
<keyword evidence="4 7" id="KW-0689">Ribosomal protein</keyword>
<evidence type="ECO:0000256" key="6">
    <source>
        <dbReference type="ARBA" id="ARBA00035254"/>
    </source>
</evidence>
<dbReference type="Pfam" id="PF01479">
    <property type="entry name" value="S4"/>
    <property type="match status" value="1"/>
</dbReference>
<dbReference type="AlphaFoldDB" id="A0A450WA53"/>
<evidence type="ECO:0000256" key="2">
    <source>
        <dbReference type="ARBA" id="ARBA00022730"/>
    </source>
</evidence>
<dbReference type="CDD" id="cd00165">
    <property type="entry name" value="S4"/>
    <property type="match status" value="1"/>
</dbReference>
<evidence type="ECO:0000256" key="4">
    <source>
        <dbReference type="ARBA" id="ARBA00022980"/>
    </source>
</evidence>
<dbReference type="EMBL" id="CAADFK010000054">
    <property type="protein sequence ID" value="VFK13933.1"/>
    <property type="molecule type" value="Genomic_DNA"/>
</dbReference>
<keyword evidence="5 7" id="KW-0687">Ribonucleoprotein</keyword>
<dbReference type="InterPro" id="IPR036986">
    <property type="entry name" value="S4_RNA-bd_sf"/>
</dbReference>
<comment type="function">
    <text evidence="7">With S5 and S12 plays an important role in translational accuracy.</text>
</comment>
<dbReference type="InterPro" id="IPR002942">
    <property type="entry name" value="S4_RNA-bd"/>
</dbReference>
<dbReference type="Pfam" id="PF00163">
    <property type="entry name" value="Ribosomal_S4"/>
    <property type="match status" value="1"/>
</dbReference>
<evidence type="ECO:0000313" key="10">
    <source>
        <dbReference type="EMBL" id="VFK13933.1"/>
    </source>
</evidence>
<dbReference type="GO" id="GO:0015935">
    <property type="term" value="C:small ribosomal subunit"/>
    <property type="evidence" value="ECO:0007669"/>
    <property type="project" value="InterPro"/>
</dbReference>
<feature type="domain" description="Small ribosomal subunit protein uS4 N-terminal" evidence="9">
    <location>
        <begin position="3"/>
        <end position="100"/>
    </location>
</feature>
<dbReference type="Gene3D" id="1.10.1050.10">
    <property type="entry name" value="Ribosomal Protein S4 Delta 41, Chain A, domain 1"/>
    <property type="match status" value="1"/>
</dbReference>
<dbReference type="PANTHER" id="PTHR11831">
    <property type="entry name" value="30S 40S RIBOSOMAL PROTEIN"/>
    <property type="match status" value="1"/>
</dbReference>
<dbReference type="Gene3D" id="3.10.290.10">
    <property type="entry name" value="RNA-binding S4 domain"/>
    <property type="match status" value="1"/>
</dbReference>
<accession>A0A450WA53</accession>
<dbReference type="FunFam" id="3.10.290.10:FF:000001">
    <property type="entry name" value="30S ribosomal protein S4"/>
    <property type="match status" value="1"/>
</dbReference>
<dbReference type="PANTHER" id="PTHR11831:SF4">
    <property type="entry name" value="SMALL RIBOSOMAL SUBUNIT PROTEIN US4M"/>
    <property type="match status" value="1"/>
</dbReference>
<dbReference type="HAMAP" id="MF_01306_B">
    <property type="entry name" value="Ribosomal_uS4_B"/>
    <property type="match status" value="1"/>
</dbReference>
<dbReference type="GO" id="GO:0042274">
    <property type="term" value="P:ribosomal small subunit biogenesis"/>
    <property type="evidence" value="ECO:0007669"/>
    <property type="project" value="TreeGrafter"/>
</dbReference>
<dbReference type="InterPro" id="IPR001912">
    <property type="entry name" value="Ribosomal_uS4_N"/>
</dbReference>
<dbReference type="InterPro" id="IPR005709">
    <property type="entry name" value="Ribosomal_uS4_bac-type"/>
</dbReference>
<proteinExistence type="inferred from homology"/>
<reference evidence="10" key="1">
    <citation type="submission" date="2019-02" db="EMBL/GenBank/DDBJ databases">
        <authorList>
            <person name="Gruber-Vodicka R. H."/>
            <person name="Seah K. B. B."/>
        </authorList>
    </citation>
    <scope>NUCLEOTIDE SEQUENCE</scope>
    <source>
        <strain evidence="10">BECK_S313</strain>
    </source>
</reference>
<protein>
    <recommendedName>
        <fullName evidence="6 7">Small ribosomal subunit protein uS4</fullName>
    </recommendedName>
</protein>
<keyword evidence="3 7" id="KW-0694">RNA-binding</keyword>
<evidence type="ECO:0000256" key="7">
    <source>
        <dbReference type="HAMAP-Rule" id="MF_01306"/>
    </source>
</evidence>
<name>A0A450WA53_9GAMM</name>
<evidence type="ECO:0000256" key="5">
    <source>
        <dbReference type="ARBA" id="ARBA00023274"/>
    </source>
</evidence>
<keyword evidence="2 7" id="KW-0699">rRNA-binding</keyword>
<dbReference type="NCBIfam" id="NF003717">
    <property type="entry name" value="PRK05327.1"/>
    <property type="match status" value="1"/>
</dbReference>
<dbReference type="SMART" id="SM01390">
    <property type="entry name" value="Ribosomal_S4"/>
    <property type="match status" value="1"/>
</dbReference>
<dbReference type="InterPro" id="IPR022801">
    <property type="entry name" value="Ribosomal_uS4"/>
</dbReference>
<comment type="similarity">
    <text evidence="1 7">Belongs to the universal ribosomal protein uS4 family.</text>
</comment>
<dbReference type="PROSITE" id="PS50889">
    <property type="entry name" value="S4"/>
    <property type="match status" value="1"/>
</dbReference>
<evidence type="ECO:0000256" key="3">
    <source>
        <dbReference type="ARBA" id="ARBA00022884"/>
    </source>
</evidence>
<feature type="domain" description="RNA-binding S4" evidence="8">
    <location>
        <begin position="101"/>
        <end position="159"/>
    </location>
</feature>
<comment type="subunit">
    <text evidence="7">Part of the 30S ribosomal subunit. Contacts protein S5. The interaction surface between S4 and S5 is involved in control of translational fidelity.</text>
</comment>
<evidence type="ECO:0000256" key="1">
    <source>
        <dbReference type="ARBA" id="ARBA00007465"/>
    </source>
</evidence>
<dbReference type="GO" id="GO:0003735">
    <property type="term" value="F:structural constituent of ribosome"/>
    <property type="evidence" value="ECO:0007669"/>
    <property type="project" value="InterPro"/>
</dbReference>
<comment type="function">
    <text evidence="7">One of the primary rRNA binding proteins, it binds directly to 16S rRNA where it nucleates assembly of the body of the 30S subunit.</text>
</comment>
<dbReference type="SUPFAM" id="SSF55174">
    <property type="entry name" value="Alpha-L RNA-binding motif"/>
    <property type="match status" value="1"/>
</dbReference>
<dbReference type="SMART" id="SM00363">
    <property type="entry name" value="S4"/>
    <property type="match status" value="1"/>
</dbReference>
<evidence type="ECO:0000259" key="8">
    <source>
        <dbReference type="SMART" id="SM00363"/>
    </source>
</evidence>
<dbReference type="FunFam" id="1.10.1050.10:FF:000001">
    <property type="entry name" value="30S ribosomal protein S4"/>
    <property type="match status" value="1"/>
</dbReference>
<gene>
    <name evidence="7" type="primary">rpsD</name>
    <name evidence="10" type="ORF">BECKLPF1236B_GA0070989_10546</name>
</gene>